<keyword evidence="4 8" id="KW-0812">Transmembrane</keyword>
<keyword evidence="5 8" id="KW-1133">Transmembrane helix</keyword>
<feature type="transmembrane region" description="Helical" evidence="8">
    <location>
        <begin position="355"/>
        <end position="378"/>
    </location>
</feature>
<evidence type="ECO:0000313" key="9">
    <source>
        <dbReference type="EMBL" id="MCV2232375.1"/>
    </source>
</evidence>
<evidence type="ECO:0000256" key="4">
    <source>
        <dbReference type="ARBA" id="ARBA00022692"/>
    </source>
</evidence>
<feature type="transmembrane region" description="Helical" evidence="8">
    <location>
        <begin position="439"/>
        <end position="460"/>
    </location>
</feature>
<comment type="similarity">
    <text evidence="2">Belongs to the V-ATPase 116 kDa subunit family.</text>
</comment>
<evidence type="ECO:0000256" key="3">
    <source>
        <dbReference type="ARBA" id="ARBA00022448"/>
    </source>
</evidence>
<gene>
    <name evidence="9" type="ORF">N7548_06005</name>
</gene>
<dbReference type="RefSeq" id="WP_263608562.1">
    <property type="nucleotide sequence ID" value="NZ_JAOVQM010000004.1"/>
</dbReference>
<comment type="subcellular location">
    <subcellularLocation>
        <location evidence="1">Membrane</location>
        <topology evidence="1">Multi-pass membrane protein</topology>
    </subcellularLocation>
</comment>
<dbReference type="PANTHER" id="PTHR11629">
    <property type="entry name" value="VACUOLAR PROTON ATPASES"/>
    <property type="match status" value="1"/>
</dbReference>
<evidence type="ECO:0000256" key="5">
    <source>
        <dbReference type="ARBA" id="ARBA00022989"/>
    </source>
</evidence>
<organism evidence="9 10">
    <name type="scientific">Paracholeplasma manati</name>
    <dbReference type="NCBI Taxonomy" id="591373"/>
    <lineage>
        <taxon>Bacteria</taxon>
        <taxon>Bacillati</taxon>
        <taxon>Mycoplasmatota</taxon>
        <taxon>Mollicutes</taxon>
        <taxon>Acholeplasmatales</taxon>
        <taxon>Acholeplasmataceae</taxon>
        <taxon>Paracholeplasma</taxon>
    </lineage>
</organism>
<dbReference type="Proteomes" id="UP001177160">
    <property type="component" value="Unassembled WGS sequence"/>
</dbReference>
<evidence type="ECO:0000256" key="8">
    <source>
        <dbReference type="SAM" id="Phobius"/>
    </source>
</evidence>
<keyword evidence="3" id="KW-0813">Transport</keyword>
<feature type="transmembrane region" description="Helical" evidence="8">
    <location>
        <begin position="472"/>
        <end position="493"/>
    </location>
</feature>
<name>A0ABT2Y6K7_9MOLU</name>
<feature type="transmembrane region" description="Helical" evidence="8">
    <location>
        <begin position="563"/>
        <end position="585"/>
    </location>
</feature>
<keyword evidence="7 8" id="KW-0472">Membrane</keyword>
<keyword evidence="10" id="KW-1185">Reference proteome</keyword>
<reference evidence="9" key="1">
    <citation type="submission" date="2022-09" db="EMBL/GenBank/DDBJ databases">
        <title>Novel Mycoplasma species identified in domestic and wild animals.</title>
        <authorList>
            <person name="Volokhov D.V."/>
            <person name="Furtak V.A."/>
            <person name="Zagorodnyaya T.A."/>
        </authorList>
    </citation>
    <scope>NUCLEOTIDE SEQUENCE</scope>
    <source>
        <strain evidence="9">Oakley</strain>
    </source>
</reference>
<dbReference type="EMBL" id="JAOVQM010000004">
    <property type="protein sequence ID" value="MCV2232375.1"/>
    <property type="molecule type" value="Genomic_DNA"/>
</dbReference>
<evidence type="ECO:0000256" key="1">
    <source>
        <dbReference type="ARBA" id="ARBA00004141"/>
    </source>
</evidence>
<evidence type="ECO:0000313" key="10">
    <source>
        <dbReference type="Proteomes" id="UP001177160"/>
    </source>
</evidence>
<evidence type="ECO:0000256" key="6">
    <source>
        <dbReference type="ARBA" id="ARBA00023065"/>
    </source>
</evidence>
<dbReference type="Pfam" id="PF01496">
    <property type="entry name" value="V_ATPase_I"/>
    <property type="match status" value="1"/>
</dbReference>
<dbReference type="InterPro" id="IPR002490">
    <property type="entry name" value="V-ATPase_116kDa_su"/>
</dbReference>
<dbReference type="PANTHER" id="PTHR11629:SF63">
    <property type="entry name" value="V-TYPE PROTON ATPASE SUBUNIT A"/>
    <property type="match status" value="1"/>
</dbReference>
<keyword evidence="6" id="KW-0406">Ion transport</keyword>
<comment type="caution">
    <text evidence="9">The sequence shown here is derived from an EMBL/GenBank/DDBJ whole genome shotgun (WGS) entry which is preliminary data.</text>
</comment>
<protein>
    <recommendedName>
        <fullName evidence="11">V-type ATP synthase subunit I</fullName>
    </recommendedName>
</protein>
<accession>A0ABT2Y6K7</accession>
<feature type="transmembrane region" description="Helical" evidence="8">
    <location>
        <begin position="385"/>
        <end position="406"/>
    </location>
</feature>
<evidence type="ECO:0008006" key="11">
    <source>
        <dbReference type="Google" id="ProtNLM"/>
    </source>
</evidence>
<evidence type="ECO:0000256" key="7">
    <source>
        <dbReference type="ARBA" id="ARBA00023136"/>
    </source>
</evidence>
<proteinExistence type="inferred from homology"/>
<feature type="transmembrane region" description="Helical" evidence="8">
    <location>
        <begin position="499"/>
        <end position="520"/>
    </location>
</feature>
<evidence type="ECO:0000256" key="2">
    <source>
        <dbReference type="ARBA" id="ARBA00009904"/>
    </source>
</evidence>
<feature type="transmembrane region" description="Helical" evidence="8">
    <location>
        <begin position="592"/>
        <end position="615"/>
    </location>
</feature>
<sequence>MGIAKVNLIDLTSNVSNLDKVLTRFIDLKNFHPILASEIVERVHGLTSFVAENPCQTMLQEIEDIETKYDLKLPNIEYRDENYNLNEMYDYITEIKRSLEEEVTQIKELEVFIEKYENALIQVKNIASLDVSLDDLFASQYISIRFGRLPIDSVEKLRFFQNRPFAFKSFNTDHNYVWCMYFTTDEYKREVDNIFSSLFFERSFIPDFVHGTPKEAAERIEYEIAHARNQIMKYRSDMCNITDGCENRLSMIKGELLFLNRLFESKKYVVGLGDKFTISGFAEDADVKVFQDTFKDMTDVEIEVNAADTDKRVTPPTKLKNGWFSKPFGMFVEMYGLPGYNELDPTPFVAITYSILFGIMFGDLGQGLVLMLLGYLAYKFKGMRLGAVGVRIGLSSAIFGLLYGSFFGNEEILTPFFTDILGLPGKPIHIMDSDFTMTLLISAIAIGALLILSTMILNIITMIKKKDYVEMVFSHNGIAGMMMYGFVVVAAGLQVGLGIPVVNIFTILGFVAIPLIMIFFKEPVHRKIHKHPMFPAGFGGFFIEAFFELFEIVLSYLTNSMSFLRVGGFVLSHAGMMLVVFTLMGMVGNASLLVMILGNIFVMVLEGMIVGIQVLRLQFYEMFSRYYSGNGIAFNPINQ</sequence>